<proteinExistence type="inferred from homology"/>
<dbReference type="OrthoDB" id="4494979at2"/>
<gene>
    <name evidence="19" type="ORF">D9V28_02720</name>
</gene>
<dbReference type="GO" id="GO:0009097">
    <property type="term" value="P:isoleucine biosynthetic process"/>
    <property type="evidence" value="ECO:0007669"/>
    <property type="project" value="UniProtKB-UniPathway"/>
</dbReference>
<dbReference type="EC" id="2.2.1.6" evidence="4 14"/>
<dbReference type="UniPathway" id="UPA00049">
    <property type="reaction ID" value="UER00059"/>
</dbReference>
<dbReference type="SUPFAM" id="SSF52467">
    <property type="entry name" value="DHS-like NAD/FAD-binding domain"/>
    <property type="match status" value="1"/>
</dbReference>
<dbReference type="CDD" id="cd07035">
    <property type="entry name" value="TPP_PYR_POX_like"/>
    <property type="match status" value="1"/>
</dbReference>
<evidence type="ECO:0000256" key="2">
    <source>
        <dbReference type="ARBA" id="ARBA00005025"/>
    </source>
</evidence>
<dbReference type="InterPro" id="IPR012000">
    <property type="entry name" value="Thiamin_PyroP_enz_cen_dom"/>
</dbReference>
<organism evidence="19 20">
    <name type="scientific">Mycetocola zhadangensis</name>
    <dbReference type="NCBI Taxonomy" id="1164595"/>
    <lineage>
        <taxon>Bacteria</taxon>
        <taxon>Bacillati</taxon>
        <taxon>Actinomycetota</taxon>
        <taxon>Actinomycetes</taxon>
        <taxon>Micrococcales</taxon>
        <taxon>Microbacteriaceae</taxon>
        <taxon>Mycetocola</taxon>
    </lineage>
</organism>
<comment type="caution">
    <text evidence="19">The sequence shown here is derived from an EMBL/GenBank/DDBJ whole genome shotgun (WGS) entry which is preliminary data.</text>
</comment>
<reference evidence="19 20" key="1">
    <citation type="submission" date="2018-10" db="EMBL/GenBank/DDBJ databases">
        <authorList>
            <person name="Li J."/>
        </authorList>
    </citation>
    <scope>NUCLEOTIDE SEQUENCE [LARGE SCALE GENOMIC DNA]</scope>
    <source>
        <strain evidence="19 20">ZD1-4</strain>
    </source>
</reference>
<feature type="compositionally biased region" description="Polar residues" evidence="15">
    <location>
        <begin position="10"/>
        <end position="23"/>
    </location>
</feature>
<evidence type="ECO:0000256" key="3">
    <source>
        <dbReference type="ARBA" id="ARBA00007812"/>
    </source>
</evidence>
<evidence type="ECO:0000256" key="6">
    <source>
        <dbReference type="ARBA" id="ARBA00022630"/>
    </source>
</evidence>
<dbReference type="CDD" id="cd02015">
    <property type="entry name" value="TPP_AHAS"/>
    <property type="match status" value="1"/>
</dbReference>
<dbReference type="InterPro" id="IPR029035">
    <property type="entry name" value="DHS-like_NAD/FAD-binding_dom"/>
</dbReference>
<dbReference type="EMBL" id="RCWJ01000001">
    <property type="protein sequence ID" value="RLQ85789.1"/>
    <property type="molecule type" value="Genomic_DNA"/>
</dbReference>
<dbReference type="SUPFAM" id="SSF52518">
    <property type="entry name" value="Thiamin diphosphate-binding fold (THDP-binding)"/>
    <property type="match status" value="2"/>
</dbReference>
<feature type="domain" description="Thiamine pyrophosphate enzyme N-terminal TPP-binding" evidence="18">
    <location>
        <begin position="29"/>
        <end position="143"/>
    </location>
</feature>
<evidence type="ECO:0000259" key="17">
    <source>
        <dbReference type="Pfam" id="PF02775"/>
    </source>
</evidence>
<evidence type="ECO:0000313" key="19">
    <source>
        <dbReference type="EMBL" id="RLQ85789.1"/>
    </source>
</evidence>
<evidence type="ECO:0000256" key="12">
    <source>
        <dbReference type="ARBA" id="ARBA00023304"/>
    </source>
</evidence>
<evidence type="ECO:0000256" key="8">
    <source>
        <dbReference type="ARBA" id="ARBA00022723"/>
    </source>
</evidence>
<evidence type="ECO:0000256" key="14">
    <source>
        <dbReference type="RuleBase" id="RU003591"/>
    </source>
</evidence>
<dbReference type="Pfam" id="PF02776">
    <property type="entry name" value="TPP_enzyme_N"/>
    <property type="match status" value="1"/>
</dbReference>
<evidence type="ECO:0000256" key="13">
    <source>
        <dbReference type="ARBA" id="ARBA00048670"/>
    </source>
</evidence>
<name>A0A3L7J5P6_9MICO</name>
<dbReference type="Gene3D" id="3.40.50.970">
    <property type="match status" value="2"/>
</dbReference>
<dbReference type="GO" id="GO:0000287">
    <property type="term" value="F:magnesium ion binding"/>
    <property type="evidence" value="ECO:0007669"/>
    <property type="project" value="UniProtKB-UniRule"/>
</dbReference>
<sequence length="606" mass="64442">MPADSFPAMSPSTLKAAQNSGDQTPELLTGAQAVVRTLELIGITDVFGLPGGAILPVYDPLMDTTKIRHILVRHEQGAGHAAEGYAASTGKVGVAIATSGPGATNLVTAIMDAHMDSVPLLAITGQVFSTLMGTDAFQEADIVGITMPITKHSFLVTDASEIPSTIAAAYHIASTGRPGPVLVDITKDAQQDTVPFNWPPKIDLPGYRPVTKAHGKQIQAAAQLMVEAKKPVLYVGGGVIRAEASAELLELAELSGAPVVTTLMARGAFPDSHAQHLGMPGMHGTVPAVLALQESDLIVALGARFDDRVTGKTALFAPHAKVIHVDVDPAEISKIRTADVPIVGDAKDVIVDLTAAYTLARRETTPDNEAWWAYLNGLREEFPLGYTEPTDGLLAPQHVIERIGALTGPEGVYAAGVGQHQMWAAQFIKYERPNSWLNSGGAGTMGYSVPAAMGAKVAEPDRVVWAIDGDGCFQMTNQELATCAINKIPIKVAIINNSSLGMVRQWQTLFYDGRYSNTDLNTGHDTIRVPDFVKLAEAYGCLGIRVTKADEVDAAIQLALETNDRPVVIDFVVSADAMVWPMVPQGVSNSYVQYARDHSPSFDEEA</sequence>
<keyword evidence="11 14" id="KW-0786">Thiamine pyrophosphate</keyword>
<dbReference type="InterPro" id="IPR045229">
    <property type="entry name" value="TPP_enz"/>
</dbReference>
<keyword evidence="12 14" id="KW-0100">Branched-chain amino acid biosynthesis</keyword>
<keyword evidence="7 14" id="KW-0808">Transferase</keyword>
<dbReference type="Pfam" id="PF02775">
    <property type="entry name" value="TPP_enzyme_C"/>
    <property type="match status" value="1"/>
</dbReference>
<dbReference type="GO" id="GO:0050660">
    <property type="term" value="F:flavin adenine dinucleotide binding"/>
    <property type="evidence" value="ECO:0007669"/>
    <property type="project" value="InterPro"/>
</dbReference>
<dbReference type="Pfam" id="PF00205">
    <property type="entry name" value="TPP_enzyme_M"/>
    <property type="match status" value="1"/>
</dbReference>
<dbReference type="GO" id="GO:0009099">
    <property type="term" value="P:L-valine biosynthetic process"/>
    <property type="evidence" value="ECO:0007669"/>
    <property type="project" value="UniProtKB-UniPathway"/>
</dbReference>
<feature type="region of interest" description="Disordered" evidence="15">
    <location>
        <begin position="1"/>
        <end position="23"/>
    </location>
</feature>
<comment type="pathway">
    <text evidence="2 14">Amino-acid biosynthesis; L-valine biosynthesis; L-valine from pyruvate: step 1/4.</text>
</comment>
<dbReference type="InterPro" id="IPR039368">
    <property type="entry name" value="AHAS_TPP"/>
</dbReference>
<keyword evidence="5 14" id="KW-0028">Amino-acid biosynthesis</keyword>
<evidence type="ECO:0000259" key="18">
    <source>
        <dbReference type="Pfam" id="PF02776"/>
    </source>
</evidence>
<evidence type="ECO:0000256" key="1">
    <source>
        <dbReference type="ARBA" id="ARBA00004974"/>
    </source>
</evidence>
<keyword evidence="10 14" id="KW-0460">Magnesium</keyword>
<evidence type="ECO:0000256" key="15">
    <source>
        <dbReference type="SAM" id="MobiDB-lite"/>
    </source>
</evidence>
<comment type="pathway">
    <text evidence="1 14">Amino-acid biosynthesis; L-isoleucine biosynthesis; L-isoleucine from 2-oxobutanoate: step 1/4.</text>
</comment>
<dbReference type="NCBIfam" id="TIGR00118">
    <property type="entry name" value="acolac_lg"/>
    <property type="match status" value="1"/>
</dbReference>
<dbReference type="AlphaFoldDB" id="A0A3L7J5P6"/>
<evidence type="ECO:0000256" key="9">
    <source>
        <dbReference type="ARBA" id="ARBA00022827"/>
    </source>
</evidence>
<dbReference type="PROSITE" id="PS00187">
    <property type="entry name" value="TPP_ENZYMES"/>
    <property type="match status" value="1"/>
</dbReference>
<dbReference type="InterPro" id="IPR011766">
    <property type="entry name" value="TPP_enzyme_TPP-bd"/>
</dbReference>
<dbReference type="InterPro" id="IPR012001">
    <property type="entry name" value="Thiamin_PyroP_enz_TPP-bd_dom"/>
</dbReference>
<dbReference type="InterPro" id="IPR029061">
    <property type="entry name" value="THDP-binding"/>
</dbReference>
<dbReference type="Gene3D" id="3.40.50.1220">
    <property type="entry name" value="TPP-binding domain"/>
    <property type="match status" value="1"/>
</dbReference>
<comment type="cofactor">
    <cofactor evidence="14">
        <name>Mg(2+)</name>
        <dbReference type="ChEBI" id="CHEBI:18420"/>
    </cofactor>
    <text evidence="14">Binds 1 Mg(2+) ion per subunit.</text>
</comment>
<comment type="catalytic activity">
    <reaction evidence="13 14">
        <text>2 pyruvate + H(+) = (2S)-2-acetolactate + CO2</text>
        <dbReference type="Rhea" id="RHEA:25249"/>
        <dbReference type="ChEBI" id="CHEBI:15361"/>
        <dbReference type="ChEBI" id="CHEBI:15378"/>
        <dbReference type="ChEBI" id="CHEBI:16526"/>
        <dbReference type="ChEBI" id="CHEBI:58476"/>
        <dbReference type="EC" id="2.2.1.6"/>
    </reaction>
</comment>
<dbReference type="InterPro" id="IPR012846">
    <property type="entry name" value="Acetolactate_synth_lsu"/>
</dbReference>
<accession>A0A3L7J5P6</accession>
<dbReference type="FunFam" id="3.40.50.970:FF:000007">
    <property type="entry name" value="Acetolactate synthase"/>
    <property type="match status" value="1"/>
</dbReference>
<keyword evidence="9" id="KW-0274">FAD</keyword>
<evidence type="ECO:0000256" key="5">
    <source>
        <dbReference type="ARBA" id="ARBA00022605"/>
    </source>
</evidence>
<feature type="domain" description="Thiamine pyrophosphate enzyme central" evidence="16">
    <location>
        <begin position="218"/>
        <end position="352"/>
    </location>
</feature>
<evidence type="ECO:0000256" key="10">
    <source>
        <dbReference type="ARBA" id="ARBA00022842"/>
    </source>
</evidence>
<dbReference type="NCBIfam" id="NF005860">
    <property type="entry name" value="PRK07789.1"/>
    <property type="match status" value="1"/>
</dbReference>
<comment type="cofactor">
    <cofactor evidence="14">
        <name>thiamine diphosphate</name>
        <dbReference type="ChEBI" id="CHEBI:58937"/>
    </cofactor>
    <text evidence="14">Binds 1 thiamine pyrophosphate per subunit.</text>
</comment>
<evidence type="ECO:0000313" key="20">
    <source>
        <dbReference type="Proteomes" id="UP000282460"/>
    </source>
</evidence>
<evidence type="ECO:0000256" key="7">
    <source>
        <dbReference type="ARBA" id="ARBA00022679"/>
    </source>
</evidence>
<dbReference type="PANTHER" id="PTHR18968">
    <property type="entry name" value="THIAMINE PYROPHOSPHATE ENZYMES"/>
    <property type="match status" value="1"/>
</dbReference>
<dbReference type="UniPathway" id="UPA00047">
    <property type="reaction ID" value="UER00055"/>
</dbReference>
<keyword evidence="6" id="KW-0285">Flavoprotein</keyword>
<dbReference type="GO" id="GO:0005948">
    <property type="term" value="C:acetolactate synthase complex"/>
    <property type="evidence" value="ECO:0007669"/>
    <property type="project" value="TreeGrafter"/>
</dbReference>
<feature type="domain" description="Thiamine pyrophosphate enzyme TPP-binding" evidence="17">
    <location>
        <begin position="416"/>
        <end position="571"/>
    </location>
</feature>
<dbReference type="FunFam" id="3.40.50.1220:FF:000008">
    <property type="entry name" value="Acetolactate synthase"/>
    <property type="match status" value="1"/>
</dbReference>
<evidence type="ECO:0000256" key="11">
    <source>
        <dbReference type="ARBA" id="ARBA00023052"/>
    </source>
</evidence>
<dbReference type="GO" id="GO:0003984">
    <property type="term" value="F:acetolactate synthase activity"/>
    <property type="evidence" value="ECO:0007669"/>
    <property type="project" value="UniProtKB-EC"/>
</dbReference>
<evidence type="ECO:0000256" key="4">
    <source>
        <dbReference type="ARBA" id="ARBA00013145"/>
    </source>
</evidence>
<evidence type="ECO:0000259" key="16">
    <source>
        <dbReference type="Pfam" id="PF00205"/>
    </source>
</evidence>
<protein>
    <recommendedName>
        <fullName evidence="4 14">Acetolactate synthase</fullName>
        <ecNumber evidence="4 14">2.2.1.6</ecNumber>
    </recommendedName>
</protein>
<keyword evidence="20" id="KW-1185">Reference proteome</keyword>
<keyword evidence="8 14" id="KW-0479">Metal-binding</keyword>
<dbReference type="FunFam" id="3.40.50.970:FF:000016">
    <property type="entry name" value="Acetolactate synthase"/>
    <property type="match status" value="1"/>
</dbReference>
<comment type="similarity">
    <text evidence="3 14">Belongs to the TPP enzyme family.</text>
</comment>
<dbReference type="InterPro" id="IPR000399">
    <property type="entry name" value="TPP-bd_CS"/>
</dbReference>
<dbReference type="GO" id="GO:0030976">
    <property type="term" value="F:thiamine pyrophosphate binding"/>
    <property type="evidence" value="ECO:0007669"/>
    <property type="project" value="UniProtKB-UniRule"/>
</dbReference>
<dbReference type="Proteomes" id="UP000282460">
    <property type="component" value="Unassembled WGS sequence"/>
</dbReference>
<dbReference type="PANTHER" id="PTHR18968:SF13">
    <property type="entry name" value="ACETOLACTATE SYNTHASE CATALYTIC SUBUNIT, MITOCHONDRIAL"/>
    <property type="match status" value="1"/>
</dbReference>